<feature type="transmembrane region" description="Helical" evidence="2">
    <location>
        <begin position="89"/>
        <end position="108"/>
    </location>
</feature>
<keyword evidence="2" id="KW-0472">Membrane</keyword>
<dbReference type="Proteomes" id="UP000076871">
    <property type="component" value="Unassembled WGS sequence"/>
</dbReference>
<feature type="region of interest" description="Disordered" evidence="1">
    <location>
        <begin position="162"/>
        <end position="183"/>
    </location>
</feature>
<dbReference type="AlphaFoldDB" id="A0A165IHR7"/>
<proteinExistence type="predicted"/>
<dbReference type="EMBL" id="KV427605">
    <property type="protein sequence ID" value="KZT13090.1"/>
    <property type="molecule type" value="Genomic_DNA"/>
</dbReference>
<gene>
    <name evidence="3" type="ORF">LAESUDRAFT_690258</name>
</gene>
<keyword evidence="2" id="KW-0812">Transmembrane</keyword>
<sequence>MDMLRTGTGFVQSAEILESQDLLAVRMNASLKIIDPQFYANAEKVHDRMNQENAGARMIGGMDPLVLEGREYLVNSRAPIHIDKQDTPLGWVGIVALGYFTGGFIYLASLGLRVRMQPGDCIWLRGRVLTHGVEEWEGTLRISIPHFTHASVWRKYGMADEAGLKPSEPSTPKPKPGTYKPKGSTYKCKAGIKKCT</sequence>
<name>A0A165IHR7_9APHY</name>
<dbReference type="Gene3D" id="3.60.130.30">
    <property type="match status" value="1"/>
</dbReference>
<evidence type="ECO:0000256" key="1">
    <source>
        <dbReference type="SAM" id="MobiDB-lite"/>
    </source>
</evidence>
<evidence type="ECO:0000313" key="4">
    <source>
        <dbReference type="Proteomes" id="UP000076871"/>
    </source>
</evidence>
<accession>A0A165IHR7</accession>
<dbReference type="GeneID" id="63823090"/>
<dbReference type="RefSeq" id="XP_040770600.1">
    <property type="nucleotide sequence ID" value="XM_040906061.1"/>
</dbReference>
<dbReference type="OrthoDB" id="3255767at2759"/>
<reference evidence="3 4" key="1">
    <citation type="journal article" date="2016" name="Mol. Biol. Evol.">
        <title>Comparative Genomics of Early-Diverging Mushroom-Forming Fungi Provides Insights into the Origins of Lignocellulose Decay Capabilities.</title>
        <authorList>
            <person name="Nagy L.G."/>
            <person name="Riley R."/>
            <person name="Tritt A."/>
            <person name="Adam C."/>
            <person name="Daum C."/>
            <person name="Floudas D."/>
            <person name="Sun H."/>
            <person name="Yadav J.S."/>
            <person name="Pangilinan J."/>
            <person name="Larsson K.H."/>
            <person name="Matsuura K."/>
            <person name="Barry K."/>
            <person name="Labutti K."/>
            <person name="Kuo R."/>
            <person name="Ohm R.A."/>
            <person name="Bhattacharya S.S."/>
            <person name="Shirouzu T."/>
            <person name="Yoshinaga Y."/>
            <person name="Martin F.M."/>
            <person name="Grigoriev I.V."/>
            <person name="Hibbett D.S."/>
        </authorList>
    </citation>
    <scope>NUCLEOTIDE SEQUENCE [LARGE SCALE GENOMIC DNA]</scope>
    <source>
        <strain evidence="3 4">93-53</strain>
    </source>
</reference>
<dbReference type="InParanoid" id="A0A165IHR7"/>
<evidence type="ECO:0000313" key="3">
    <source>
        <dbReference type="EMBL" id="KZT13090.1"/>
    </source>
</evidence>
<evidence type="ECO:0000256" key="2">
    <source>
        <dbReference type="SAM" id="Phobius"/>
    </source>
</evidence>
<organism evidence="3 4">
    <name type="scientific">Laetiporus sulphureus 93-53</name>
    <dbReference type="NCBI Taxonomy" id="1314785"/>
    <lineage>
        <taxon>Eukaryota</taxon>
        <taxon>Fungi</taxon>
        <taxon>Dikarya</taxon>
        <taxon>Basidiomycota</taxon>
        <taxon>Agaricomycotina</taxon>
        <taxon>Agaricomycetes</taxon>
        <taxon>Polyporales</taxon>
        <taxon>Laetiporus</taxon>
    </lineage>
</organism>
<keyword evidence="2" id="KW-1133">Transmembrane helix</keyword>
<keyword evidence="4" id="KW-1185">Reference proteome</keyword>
<protein>
    <submittedName>
        <fullName evidence="3">Uncharacterized protein</fullName>
    </submittedName>
</protein>